<dbReference type="AlphaFoldDB" id="A0AAW4HEX9"/>
<evidence type="ECO:0000313" key="2">
    <source>
        <dbReference type="EMBL" id="MBN8123186.1"/>
    </source>
</evidence>
<protein>
    <submittedName>
        <fullName evidence="2">Uncharacterized protein</fullName>
    </submittedName>
</protein>
<dbReference type="EMBL" id="JAFKOQ010000010">
    <property type="protein sequence ID" value="MBN8123186.1"/>
    <property type="molecule type" value="Genomic_DNA"/>
</dbReference>
<keyword evidence="1" id="KW-0175">Coiled coil</keyword>
<reference evidence="2" key="1">
    <citation type="submission" date="2021-03" db="EMBL/GenBank/DDBJ databases">
        <title>Study of the foodborne Vibrio vulnificus isolates from China.</title>
        <authorList>
            <person name="Zheng Z."/>
            <person name="Ye L."/>
        </authorList>
    </citation>
    <scope>NUCLEOTIDE SEQUENCE</scope>
    <source>
        <strain evidence="2">Vv1582</strain>
    </source>
</reference>
<dbReference type="RefSeq" id="WP_206622913.1">
    <property type="nucleotide sequence ID" value="NZ_JAFKOQ010000010.1"/>
</dbReference>
<name>A0AAW4HEX9_VIBVL</name>
<accession>A0AAW4HEX9</accession>
<feature type="coiled-coil region" evidence="1">
    <location>
        <begin position="6"/>
        <end position="33"/>
    </location>
</feature>
<comment type="caution">
    <text evidence="2">The sequence shown here is derived from an EMBL/GenBank/DDBJ whole genome shotgun (WGS) entry which is preliminary data.</text>
</comment>
<dbReference type="Proteomes" id="UP000664056">
    <property type="component" value="Unassembled WGS sequence"/>
</dbReference>
<evidence type="ECO:0000313" key="3">
    <source>
        <dbReference type="Proteomes" id="UP000664056"/>
    </source>
</evidence>
<proteinExistence type="predicted"/>
<sequence length="375" mass="42086">MAVNQRTQVKATIRRAMQAAQRATNELDAQAMQELTDLYQAALVEIQFLISHAADELGQVRLSQLHTLTRQIEEILNQVNQKQSSMVEGYIVEAAKNGGNTFSSSIPAAKVSESIDAAVLATRTMQQKDGLQLSDRLWRVHRNAKQELTNAVERAVILGQSASEAAQDYQRRMQPVPSNIAQQMNMASSSGINKKVSDVLMEDQGAPYHQIKRVMRTEINRAYGMAFQNSAFEDEFVVGTKFKLSPNHPKRDICDMHAKANLYGLGKGVYPKGKSPWPAHPNTISYEQVVFADEIEESEIDKSLIDLLSKEQFDVQKQILGHYKKVAAFQRGHLSDKMIAASWKRVEPILKRKGVNTDELYPDDTVVMKVKTSNR</sequence>
<evidence type="ECO:0000256" key="1">
    <source>
        <dbReference type="SAM" id="Coils"/>
    </source>
</evidence>
<organism evidence="2 3">
    <name type="scientific">Vibrio vulnificus</name>
    <dbReference type="NCBI Taxonomy" id="672"/>
    <lineage>
        <taxon>Bacteria</taxon>
        <taxon>Pseudomonadati</taxon>
        <taxon>Pseudomonadota</taxon>
        <taxon>Gammaproteobacteria</taxon>
        <taxon>Vibrionales</taxon>
        <taxon>Vibrionaceae</taxon>
        <taxon>Vibrio</taxon>
    </lineage>
</organism>
<gene>
    <name evidence="2" type="ORF">J0J18_15680</name>
</gene>